<keyword evidence="15" id="KW-1185">Reference proteome</keyword>
<feature type="transmembrane region" description="Helical" evidence="13">
    <location>
        <begin position="623"/>
        <end position="643"/>
    </location>
</feature>
<name>A0AAV9I7I3_9RHOD</name>
<feature type="transmembrane region" description="Helical" evidence="13">
    <location>
        <begin position="704"/>
        <end position="727"/>
    </location>
</feature>
<keyword evidence="11" id="KW-0012">Acyltransferase</keyword>
<dbReference type="EC" id="2.4.1.258" evidence="4"/>
<dbReference type="EMBL" id="JANCYU010000008">
    <property type="protein sequence ID" value="KAK4522792.1"/>
    <property type="molecule type" value="Genomic_DNA"/>
</dbReference>
<evidence type="ECO:0000256" key="10">
    <source>
        <dbReference type="ARBA" id="ARBA00023136"/>
    </source>
</evidence>
<organism evidence="14 15">
    <name type="scientific">Galdieria yellowstonensis</name>
    <dbReference type="NCBI Taxonomy" id="3028027"/>
    <lineage>
        <taxon>Eukaryota</taxon>
        <taxon>Rhodophyta</taxon>
        <taxon>Bangiophyceae</taxon>
        <taxon>Galdieriales</taxon>
        <taxon>Galdieriaceae</taxon>
        <taxon>Galdieria</taxon>
    </lineage>
</organism>
<comment type="subcellular location">
    <subcellularLocation>
        <location evidence="1">Endoplasmic reticulum membrane</location>
        <topology evidence="1">Multi-pass membrane protein</topology>
    </subcellularLocation>
</comment>
<evidence type="ECO:0000256" key="7">
    <source>
        <dbReference type="ARBA" id="ARBA00022692"/>
    </source>
</evidence>
<feature type="transmembrane region" description="Helical" evidence="13">
    <location>
        <begin position="671"/>
        <end position="692"/>
    </location>
</feature>
<feature type="transmembrane region" description="Helical" evidence="13">
    <location>
        <begin position="75"/>
        <end position="99"/>
    </location>
</feature>
<dbReference type="GO" id="GO:0052925">
    <property type="term" value="F:dol-P-Man:Man(5)GlcNAc(2)-PP-Dol alpha-1,3-mannosyltransferase activity"/>
    <property type="evidence" value="ECO:0007669"/>
    <property type="project" value="UniProtKB-EC"/>
</dbReference>
<evidence type="ECO:0000313" key="14">
    <source>
        <dbReference type="EMBL" id="KAK4522792.1"/>
    </source>
</evidence>
<comment type="similarity">
    <text evidence="3">Belongs to the diacylglycerol acyltransferase family.</text>
</comment>
<keyword evidence="8" id="KW-0256">Endoplasmic reticulum</keyword>
<evidence type="ECO:0000256" key="2">
    <source>
        <dbReference type="ARBA" id="ARBA00004922"/>
    </source>
</evidence>
<keyword evidence="5" id="KW-0328">Glycosyltransferase</keyword>
<dbReference type="Pfam" id="PF05208">
    <property type="entry name" value="ALG3"/>
    <property type="match status" value="1"/>
</dbReference>
<accession>A0AAV9I7I3</accession>
<feature type="transmembrane region" description="Helical" evidence="13">
    <location>
        <begin position="453"/>
        <end position="478"/>
    </location>
</feature>
<keyword evidence="6" id="KW-0808">Transferase</keyword>
<feature type="transmembrane region" description="Helical" evidence="13">
    <location>
        <begin position="105"/>
        <end position="123"/>
    </location>
</feature>
<evidence type="ECO:0000256" key="11">
    <source>
        <dbReference type="ARBA" id="ARBA00023315"/>
    </source>
</evidence>
<evidence type="ECO:0000256" key="6">
    <source>
        <dbReference type="ARBA" id="ARBA00022679"/>
    </source>
</evidence>
<keyword evidence="9 13" id="KW-1133">Transmembrane helix</keyword>
<dbReference type="InterPro" id="IPR007873">
    <property type="entry name" value="Glycosyltransferase_ALG3"/>
</dbReference>
<evidence type="ECO:0000256" key="1">
    <source>
        <dbReference type="ARBA" id="ARBA00004477"/>
    </source>
</evidence>
<evidence type="ECO:0000256" key="5">
    <source>
        <dbReference type="ARBA" id="ARBA00022676"/>
    </source>
</evidence>
<sequence>MHGSTSLKRLVATWFITLRSKSSKNTSEEENKVTNGIKETPFAFTWLKDSYGYDWKVYSFAPAKRSLGRKLLSDFITFLLFHHFYWSLFAILGFVWFGLYQRNRAVLTIIALYLLTWIGRIEYGDGMPSSTFCRSRWWKLVFEYFPVLVYQQVDHQAPSSDTIIVSCHPHGVMAASRMLLYGGLWENLFPRHTKRRALAARPLFYLPVCREFTLWSGGIDARKETALQSLRSGKSIFVFPGGSEEIFLTKRDEICLLLEKRKGFIRLALETGSDIIPVLAVGEEELFRVFRLVPERLQEGLLRNLRLPVGVALGACSTCMPQRSPLQIVVGRAISVQAIVNPTKEDVDSLHHLYKERLMELYSQFKTLNTCKNKPLLVVLFCVVDLLVGVGVIYYVPFTEIDFQTYLQQVYQVFFEGKRDYNQIRGNSGPLVYPGGFLLVYLPFYLLSKGGMVLFPVQLCFAFVHTLTLFIVCAICIYCELDTKEFLFCCVPLLFSRRVMSIHVLRLFNDAIVTFFSYLSVFLFLTRKYFIACIVYSFAVSVKMSALLYAPAVLIVLLETTCWKRTLFYIALCGAVQILVGFPFLWHYPVSYISKAFEFHRVFLYQWTVNWKFLPEYLFVNPLWSFVLLLGHIVGLIIWYQFIVRRIFDSLRISYQQEANKKRTGVLLDRVIVTTLFQCQFIGVVFARSIHYQFYAWYFHSLPWILYSLGINLPQSCLLLLAIEIVYNSYPPSWYMSMILQCCHLYIISQMLSFDSHRRITFFLSKSIKESSNSTEKNR</sequence>
<dbReference type="InterPro" id="IPR007130">
    <property type="entry name" value="DAGAT"/>
</dbReference>
<dbReference type="AlphaFoldDB" id="A0AAV9I7I3"/>
<dbReference type="Pfam" id="PF03982">
    <property type="entry name" value="DAGAT"/>
    <property type="match status" value="1"/>
</dbReference>
<evidence type="ECO:0000256" key="13">
    <source>
        <dbReference type="SAM" id="Phobius"/>
    </source>
</evidence>
<proteinExistence type="inferred from homology"/>
<feature type="transmembrane region" description="Helical" evidence="13">
    <location>
        <begin position="504"/>
        <end position="523"/>
    </location>
</feature>
<keyword evidence="7 13" id="KW-0812">Transmembrane</keyword>
<keyword evidence="10 13" id="KW-0472">Membrane</keyword>
<feature type="transmembrane region" description="Helical" evidence="13">
    <location>
        <begin position="376"/>
        <end position="396"/>
    </location>
</feature>
<comment type="caution">
    <text evidence="14">The sequence shown here is derived from an EMBL/GenBank/DDBJ whole genome shotgun (WGS) entry which is preliminary data.</text>
</comment>
<evidence type="ECO:0000256" key="8">
    <source>
        <dbReference type="ARBA" id="ARBA00022824"/>
    </source>
</evidence>
<dbReference type="GO" id="GO:0005789">
    <property type="term" value="C:endoplasmic reticulum membrane"/>
    <property type="evidence" value="ECO:0007669"/>
    <property type="project" value="UniProtKB-SubCell"/>
</dbReference>
<feature type="transmembrane region" description="Helical" evidence="13">
    <location>
        <begin position="529"/>
        <end position="558"/>
    </location>
</feature>
<dbReference type="PANTHER" id="PTHR12646">
    <property type="entry name" value="NOT56 - RELATED"/>
    <property type="match status" value="1"/>
</dbReference>
<comment type="catalytic activity">
    <reaction evidence="12">
        <text>an alpha-D-Man-(1-&gt;2)-alpha-D-Man-(1-&gt;2)-alpha-D-Man-(1-&gt;3)-[alpha-D-Man-(1-&gt;6)]-beta-D-Man-(1-&gt;4)-beta-D-GlcNAc-(1-&gt;4)-alpha-D-GlcNAc-diphospho-di-trans,poly-cis-dolichol + a di-trans,poly-cis-dolichyl beta-D-mannosyl phosphate = an alpha-D-Man-(1-&gt;2)-alpha-D-Man-(1-&gt;2)-alpha-D-Man-(1-&gt;3)-[alpha-D-Man-(1-&gt;3)-alpha-D-Man-(1-&gt;6)]-beta-D-Man-(1-&gt;4)-beta-D-GlcNAc-(1-&gt;4)-alpha-D-GlcNAc-diphospho-di-trans,poly-cis-dolichol + a di-trans,poly-cis-dolichyl phosphate + H(+)</text>
        <dbReference type="Rhea" id="RHEA:29527"/>
        <dbReference type="Rhea" id="RHEA-COMP:19498"/>
        <dbReference type="Rhea" id="RHEA-COMP:19501"/>
        <dbReference type="Rhea" id="RHEA-COMP:19516"/>
        <dbReference type="Rhea" id="RHEA-COMP:19517"/>
        <dbReference type="ChEBI" id="CHEBI:15378"/>
        <dbReference type="ChEBI" id="CHEBI:57683"/>
        <dbReference type="ChEBI" id="CHEBI:58211"/>
        <dbReference type="ChEBI" id="CHEBI:132515"/>
        <dbReference type="ChEBI" id="CHEBI:132516"/>
        <dbReference type="EC" id="2.4.1.258"/>
    </reaction>
    <physiologicalReaction direction="left-to-right" evidence="12">
        <dbReference type="Rhea" id="RHEA:29528"/>
    </physiologicalReaction>
</comment>
<gene>
    <name evidence="14" type="ORF">GAYE_PCTG30G0682</name>
</gene>
<feature type="transmembrane region" description="Helical" evidence="13">
    <location>
        <begin position="567"/>
        <end position="586"/>
    </location>
</feature>
<dbReference type="CDD" id="cd07987">
    <property type="entry name" value="LPLAT_MGAT-like"/>
    <property type="match status" value="1"/>
</dbReference>
<dbReference type="Proteomes" id="UP001300502">
    <property type="component" value="Unassembled WGS sequence"/>
</dbReference>
<evidence type="ECO:0000256" key="12">
    <source>
        <dbReference type="ARBA" id="ARBA00049506"/>
    </source>
</evidence>
<evidence type="ECO:0000256" key="4">
    <source>
        <dbReference type="ARBA" id="ARBA00011964"/>
    </source>
</evidence>
<protein>
    <recommendedName>
        <fullName evidence="4">dolichyl-P-Man:Man5GlcNAc2-PP-dolichol alpha-1,3-mannosyltransferase</fullName>
        <ecNumber evidence="4">2.4.1.258</ecNumber>
    </recommendedName>
</protein>
<dbReference type="PANTHER" id="PTHR12646:SF0">
    <property type="entry name" value="DOL-P-MAN:MAN(5)GLCNAC(2)-PP-DOL ALPHA-1,3-MANNOSYLTRANSFERASE"/>
    <property type="match status" value="1"/>
</dbReference>
<dbReference type="SUPFAM" id="SSF69593">
    <property type="entry name" value="Glycerol-3-phosphate (1)-acyltransferase"/>
    <property type="match status" value="1"/>
</dbReference>
<evidence type="ECO:0000256" key="3">
    <source>
        <dbReference type="ARBA" id="ARBA00005420"/>
    </source>
</evidence>
<dbReference type="GO" id="GO:0008374">
    <property type="term" value="F:O-acyltransferase activity"/>
    <property type="evidence" value="ECO:0007669"/>
    <property type="project" value="InterPro"/>
</dbReference>
<reference evidence="14 15" key="1">
    <citation type="submission" date="2022-07" db="EMBL/GenBank/DDBJ databases">
        <title>Genome-wide signatures of adaptation to extreme environments.</title>
        <authorList>
            <person name="Cho C.H."/>
            <person name="Yoon H.S."/>
        </authorList>
    </citation>
    <scope>NUCLEOTIDE SEQUENCE [LARGE SCALE GENOMIC DNA]</scope>
    <source>
        <strain evidence="14 15">108.79 E11</strain>
    </source>
</reference>
<evidence type="ECO:0000256" key="9">
    <source>
        <dbReference type="ARBA" id="ARBA00022989"/>
    </source>
</evidence>
<evidence type="ECO:0000313" key="15">
    <source>
        <dbReference type="Proteomes" id="UP001300502"/>
    </source>
</evidence>
<comment type="pathway">
    <text evidence="2">Protein modification; protein glycosylation.</text>
</comment>